<feature type="domain" description="HTH merR-type" evidence="5">
    <location>
        <begin position="7"/>
        <end position="73"/>
    </location>
</feature>
<dbReference type="EMBL" id="JAKZFC010000003">
    <property type="protein sequence ID" value="MCH7322148.1"/>
    <property type="molecule type" value="Genomic_DNA"/>
</dbReference>
<evidence type="ECO:0000256" key="3">
    <source>
        <dbReference type="ARBA" id="ARBA00023125"/>
    </source>
</evidence>
<keyword evidence="3" id="KW-0238">DNA-binding</keyword>
<dbReference type="PANTHER" id="PTHR30204">
    <property type="entry name" value="REDOX-CYCLING DRUG-SENSING TRANSCRIPTIONAL ACTIVATOR SOXR"/>
    <property type="match status" value="1"/>
</dbReference>
<keyword evidence="4" id="KW-0804">Transcription</keyword>
<keyword evidence="2" id="KW-0805">Transcription regulation</keyword>
<comment type="caution">
    <text evidence="6">The sequence shown here is derived from an EMBL/GenBank/DDBJ whole genome shotgun (WGS) entry which is preliminary data.</text>
</comment>
<organism evidence="6 7">
    <name type="scientific">Solibacillus palustris</name>
    <dbReference type="NCBI Taxonomy" id="2908203"/>
    <lineage>
        <taxon>Bacteria</taxon>
        <taxon>Bacillati</taxon>
        <taxon>Bacillota</taxon>
        <taxon>Bacilli</taxon>
        <taxon>Bacillales</taxon>
        <taxon>Caryophanaceae</taxon>
        <taxon>Solibacillus</taxon>
    </lineage>
</organism>
<dbReference type="InterPro" id="IPR047057">
    <property type="entry name" value="MerR_fam"/>
</dbReference>
<dbReference type="Pfam" id="PF13411">
    <property type="entry name" value="MerR_1"/>
    <property type="match status" value="1"/>
</dbReference>
<dbReference type="InterPro" id="IPR009061">
    <property type="entry name" value="DNA-bd_dom_put_sf"/>
</dbReference>
<proteinExistence type="predicted"/>
<name>A0ABS9UDU6_9BACL</name>
<evidence type="ECO:0000256" key="2">
    <source>
        <dbReference type="ARBA" id="ARBA00023015"/>
    </source>
</evidence>
<evidence type="ECO:0000313" key="6">
    <source>
        <dbReference type="EMBL" id="MCH7322148.1"/>
    </source>
</evidence>
<evidence type="ECO:0000313" key="7">
    <source>
        <dbReference type="Proteomes" id="UP001316087"/>
    </source>
</evidence>
<dbReference type="Proteomes" id="UP001316087">
    <property type="component" value="Unassembled WGS sequence"/>
</dbReference>
<dbReference type="InterPro" id="IPR000551">
    <property type="entry name" value="MerR-type_HTH_dom"/>
</dbReference>
<dbReference type="PROSITE" id="PS50937">
    <property type="entry name" value="HTH_MERR_2"/>
    <property type="match status" value="1"/>
</dbReference>
<gene>
    <name evidence="6" type="ORF">LZ480_09620</name>
</gene>
<dbReference type="SMART" id="SM00422">
    <property type="entry name" value="HTH_MERR"/>
    <property type="match status" value="1"/>
</dbReference>
<protein>
    <submittedName>
        <fullName evidence="6">MerR family transcriptional regulator</fullName>
    </submittedName>
</protein>
<dbReference type="SUPFAM" id="SSF46955">
    <property type="entry name" value="Putative DNA-binding domain"/>
    <property type="match status" value="1"/>
</dbReference>
<accession>A0ABS9UDU6</accession>
<reference evidence="6 7" key="1">
    <citation type="submission" date="2022-03" db="EMBL/GenBank/DDBJ databases">
        <authorList>
            <person name="Jo J.-H."/>
            <person name="Im W.-T."/>
        </authorList>
    </citation>
    <scope>NUCLEOTIDE SEQUENCE [LARGE SCALE GENOMIC DNA]</scope>
    <source>
        <strain evidence="6 7">MA9</strain>
    </source>
</reference>
<evidence type="ECO:0000259" key="5">
    <source>
        <dbReference type="PROSITE" id="PS50937"/>
    </source>
</evidence>
<evidence type="ECO:0000256" key="4">
    <source>
        <dbReference type="ARBA" id="ARBA00023163"/>
    </source>
</evidence>
<evidence type="ECO:0000256" key="1">
    <source>
        <dbReference type="ARBA" id="ARBA00022491"/>
    </source>
</evidence>
<keyword evidence="1" id="KW-0678">Repressor</keyword>
<keyword evidence="7" id="KW-1185">Reference proteome</keyword>
<dbReference type="RefSeq" id="WP_241369215.1">
    <property type="nucleotide sequence ID" value="NZ_JAKZFC010000003.1"/>
</dbReference>
<dbReference type="PANTHER" id="PTHR30204:SF69">
    <property type="entry name" value="MERR-FAMILY TRANSCRIPTIONAL REGULATOR"/>
    <property type="match status" value="1"/>
</dbReference>
<sequence>MAQFMNIQDFSERTGISKSALRYYEQKNLLFPRERSTNGYRVYSDDQIATVKLISSLRLAGIPIKDIQIFLLENEEARRQQMMENWVYNIKKTQDLLTVSLRYLESDSISKEIYLIEKSAEQIIWFTAESKTGEFKEHFLKRGSELQKLDIPYKNCYLKYLSGKDFIKVQIGFGVPIDLRINDLTEIALIEHMPKCICIAMSFKDSLSMIQNGYNKLMTYALEHKWTPISPILEWYYGVDFTELELLMPVTQIERRGE</sequence>
<dbReference type="Gene3D" id="1.10.1660.10">
    <property type="match status" value="1"/>
</dbReference>